<dbReference type="OrthoDB" id="2821699at2759"/>
<evidence type="ECO:0008006" key="3">
    <source>
        <dbReference type="Google" id="ProtNLM"/>
    </source>
</evidence>
<reference evidence="1" key="1">
    <citation type="journal article" date="2019" name="Environ. Microbiol.">
        <title>Fungal ecological strategies reflected in gene transcription - a case study of two litter decomposers.</title>
        <authorList>
            <person name="Barbi F."/>
            <person name="Kohler A."/>
            <person name="Barry K."/>
            <person name="Baskaran P."/>
            <person name="Daum C."/>
            <person name="Fauchery L."/>
            <person name="Ihrmark K."/>
            <person name="Kuo A."/>
            <person name="LaButti K."/>
            <person name="Lipzen A."/>
            <person name="Morin E."/>
            <person name="Grigoriev I.V."/>
            <person name="Henrissat B."/>
            <person name="Lindahl B."/>
            <person name="Martin F."/>
        </authorList>
    </citation>
    <scope>NUCLEOTIDE SEQUENCE</scope>
    <source>
        <strain evidence="1">JB14</strain>
    </source>
</reference>
<keyword evidence="2" id="KW-1185">Reference proteome</keyword>
<accession>A0A6A4I6X6</accession>
<gene>
    <name evidence="1" type="ORF">BT96DRAFT_1015032</name>
</gene>
<dbReference type="EMBL" id="ML769403">
    <property type="protein sequence ID" value="KAE9406261.1"/>
    <property type="molecule type" value="Genomic_DNA"/>
</dbReference>
<proteinExistence type="predicted"/>
<protein>
    <recommendedName>
        <fullName evidence="3">F-box domain-containing protein</fullName>
    </recommendedName>
</protein>
<dbReference type="AlphaFoldDB" id="A0A6A4I6X6"/>
<name>A0A6A4I6X6_9AGAR</name>
<organism evidence="1 2">
    <name type="scientific">Gymnopus androsaceus JB14</name>
    <dbReference type="NCBI Taxonomy" id="1447944"/>
    <lineage>
        <taxon>Eukaryota</taxon>
        <taxon>Fungi</taxon>
        <taxon>Dikarya</taxon>
        <taxon>Basidiomycota</taxon>
        <taxon>Agaricomycotina</taxon>
        <taxon>Agaricomycetes</taxon>
        <taxon>Agaricomycetidae</taxon>
        <taxon>Agaricales</taxon>
        <taxon>Marasmiineae</taxon>
        <taxon>Omphalotaceae</taxon>
        <taxon>Gymnopus</taxon>
    </lineage>
</organism>
<dbReference type="Proteomes" id="UP000799118">
    <property type="component" value="Unassembled WGS sequence"/>
</dbReference>
<sequence>MSTQPQSMLFERRFPNEIFAIIIDSLNDDPFSLRNISVVCKDFVVFSQPYLFRHVDLTSKSLAGCTEAAPPNKRRSQFVGILSNPQTSYLGRFVRRLDFPGNIENGSKGAQRDHVPDTLLILQSLPFLTEVRLEKGRFEHFDAIRKHLGGQLQKLWIRGVVLLEIVHFQDFQRLLTSLTELKFLAIDELSNSGNLALDQTALVLPSSLRELHITKMDGAGLWILEISYPPILGTLLVDFDLTSRHGPGLWRSLKPGTAVAIDVNTGLVPNWVMTNTILQVMSVFLRGFNLPYFTLCCSQSPSLAKFFRLFIRSLPYSVRDISIDFNAGATDGPVDQDSSLRDWDALDQTLIQRYEGRSLNRVWFRCTTRMVSWDGPSSAHWHDRSILDRVRKLLPQADKMGIIDVDHGRRFFEF</sequence>
<evidence type="ECO:0000313" key="2">
    <source>
        <dbReference type="Proteomes" id="UP000799118"/>
    </source>
</evidence>
<evidence type="ECO:0000313" key="1">
    <source>
        <dbReference type="EMBL" id="KAE9406261.1"/>
    </source>
</evidence>